<dbReference type="PANTHER" id="PTHR35525:SF3">
    <property type="entry name" value="BLL6575 PROTEIN"/>
    <property type="match status" value="1"/>
</dbReference>
<dbReference type="InterPro" id="IPR021005">
    <property type="entry name" value="Znf_CGNR"/>
</dbReference>
<gene>
    <name evidence="2" type="ORF">ACFFQA_08685</name>
</gene>
<reference evidence="2 3" key="1">
    <citation type="submission" date="2024-09" db="EMBL/GenBank/DDBJ databases">
        <authorList>
            <person name="Sun Q."/>
            <person name="Mori K."/>
        </authorList>
    </citation>
    <scope>NUCLEOTIDE SEQUENCE [LARGE SCALE GENOMIC DNA]</scope>
    <source>
        <strain evidence="2 3">TBRC 7907</strain>
    </source>
</reference>
<evidence type="ECO:0000313" key="2">
    <source>
        <dbReference type="EMBL" id="MFB9904013.1"/>
    </source>
</evidence>
<keyword evidence="3" id="KW-1185">Reference proteome</keyword>
<dbReference type="Pfam" id="PF11706">
    <property type="entry name" value="zf-CGNR"/>
    <property type="match status" value="1"/>
</dbReference>
<dbReference type="EMBL" id="JBHLZU010000007">
    <property type="protein sequence ID" value="MFB9904013.1"/>
    <property type="molecule type" value="Genomic_DNA"/>
</dbReference>
<protein>
    <submittedName>
        <fullName evidence="2">CGNR zinc finger domain-containing protein</fullName>
    </submittedName>
</protein>
<dbReference type="InterPro" id="IPR023286">
    <property type="entry name" value="ABATE_dom_sf"/>
</dbReference>
<name>A0ABV5ZT01_9PSEU</name>
<evidence type="ECO:0000259" key="1">
    <source>
        <dbReference type="Pfam" id="PF11706"/>
    </source>
</evidence>
<comment type="caution">
    <text evidence="2">The sequence shown here is derived from an EMBL/GenBank/DDBJ whole genome shotgun (WGS) entry which is preliminary data.</text>
</comment>
<sequence length="173" mass="18755">MDIGNSHHALRLETAVSLVNALTGDNAGGEPAFLEPHEVGQLAGLASDLRAVIEALVGDDHDSAARTLNRLLVASHARPRLHRDGDEPWHLTFDPPDADFVQRWTAGLAVSFAAVLGDDSAQRLGLCAAPRCDRVFIDASQARSKRFCGVACQNRVKAAAYRKRGARQREERP</sequence>
<feature type="domain" description="Zinc finger CGNR" evidence="1">
    <location>
        <begin position="123"/>
        <end position="164"/>
    </location>
</feature>
<organism evidence="2 3">
    <name type="scientific">Allokutzneria oryzae</name>
    <dbReference type="NCBI Taxonomy" id="1378989"/>
    <lineage>
        <taxon>Bacteria</taxon>
        <taxon>Bacillati</taxon>
        <taxon>Actinomycetota</taxon>
        <taxon>Actinomycetes</taxon>
        <taxon>Pseudonocardiales</taxon>
        <taxon>Pseudonocardiaceae</taxon>
        <taxon>Allokutzneria</taxon>
    </lineage>
</organism>
<dbReference type="Pfam" id="PF07336">
    <property type="entry name" value="ABATE"/>
    <property type="match status" value="1"/>
</dbReference>
<dbReference type="Gene3D" id="1.10.3300.10">
    <property type="entry name" value="Jann2411-like domain"/>
    <property type="match status" value="1"/>
</dbReference>
<dbReference type="PANTHER" id="PTHR35525">
    <property type="entry name" value="BLL6575 PROTEIN"/>
    <property type="match status" value="1"/>
</dbReference>
<dbReference type="SUPFAM" id="SSF160904">
    <property type="entry name" value="Jann2411-like"/>
    <property type="match status" value="1"/>
</dbReference>
<evidence type="ECO:0000313" key="3">
    <source>
        <dbReference type="Proteomes" id="UP001589693"/>
    </source>
</evidence>
<proteinExistence type="predicted"/>
<dbReference type="InterPro" id="IPR010852">
    <property type="entry name" value="ABATE"/>
</dbReference>
<accession>A0ABV5ZT01</accession>
<dbReference type="RefSeq" id="WP_377851174.1">
    <property type="nucleotide sequence ID" value="NZ_JBHLZU010000007.1"/>
</dbReference>
<dbReference type="Proteomes" id="UP001589693">
    <property type="component" value="Unassembled WGS sequence"/>
</dbReference>